<keyword evidence="3" id="KW-1185">Reference proteome</keyword>
<gene>
    <name evidence="2" type="ordered locus">Lcho_1209</name>
</gene>
<feature type="domain" description="Hemerythrin-like" evidence="1">
    <location>
        <begin position="7"/>
        <end position="142"/>
    </location>
</feature>
<reference evidence="2 3" key="1">
    <citation type="submission" date="2008-03" db="EMBL/GenBank/DDBJ databases">
        <title>Complete sequence of Leptothrix cholodnii SP-6.</title>
        <authorList>
            <consortium name="US DOE Joint Genome Institute"/>
            <person name="Copeland A."/>
            <person name="Lucas S."/>
            <person name="Lapidus A."/>
            <person name="Glavina del Rio T."/>
            <person name="Dalin E."/>
            <person name="Tice H."/>
            <person name="Bruce D."/>
            <person name="Goodwin L."/>
            <person name="Pitluck S."/>
            <person name="Chertkov O."/>
            <person name="Brettin T."/>
            <person name="Detter J.C."/>
            <person name="Han C."/>
            <person name="Kuske C.R."/>
            <person name="Schmutz J."/>
            <person name="Larimer F."/>
            <person name="Land M."/>
            <person name="Hauser L."/>
            <person name="Kyrpides N."/>
            <person name="Lykidis A."/>
            <person name="Emerson D."/>
            <person name="Richardson P."/>
        </authorList>
    </citation>
    <scope>NUCLEOTIDE SEQUENCE [LARGE SCALE GENOMIC DNA]</scope>
    <source>
        <strain evidence="3">ATCC 51168 / LMG 8142 / SP-6</strain>
    </source>
</reference>
<sequence length="195" mass="22241">MTTPSALTIIRAEHQALAAILHALRHTLCDIRDHGAKPNFEVLRSLLFYVDAYPERLHHPKETDHLFKRLRERSSQAAEVLDRLDLDHASGEQAILRLEHQLLEYEMLGETRLAEFAAAVELFCDRYMAHMHLEELEILPLARHVLTEEDWLSINAAFESNRDPLTGHKPEKEFEALFSRIVNLLPAPLGLGSAA</sequence>
<dbReference type="PANTHER" id="PTHR39966:SF1">
    <property type="entry name" value="HEMERYTHRIN-LIKE DOMAIN-CONTAINING PROTEIN"/>
    <property type="match status" value="1"/>
</dbReference>
<dbReference type="KEGG" id="lch:Lcho_1209"/>
<dbReference type="Proteomes" id="UP000001693">
    <property type="component" value="Chromosome"/>
</dbReference>
<dbReference type="GO" id="GO:0005886">
    <property type="term" value="C:plasma membrane"/>
    <property type="evidence" value="ECO:0007669"/>
    <property type="project" value="TreeGrafter"/>
</dbReference>
<accession>B1Y4N9</accession>
<dbReference type="AlphaFoldDB" id="B1Y4N9"/>
<dbReference type="Pfam" id="PF01814">
    <property type="entry name" value="Hemerythrin"/>
    <property type="match status" value="1"/>
</dbReference>
<dbReference type="Gene3D" id="1.20.120.520">
    <property type="entry name" value="nmb1532 protein domain like"/>
    <property type="match status" value="1"/>
</dbReference>
<dbReference type="HOGENOM" id="CLU_095978_0_0_4"/>
<dbReference type="EMBL" id="CP001013">
    <property type="protein sequence ID" value="ACB33478.1"/>
    <property type="molecule type" value="Genomic_DNA"/>
</dbReference>
<protein>
    <submittedName>
        <fullName evidence="2">Hemerythrin HHE cation binding domain protein</fullName>
    </submittedName>
</protein>
<dbReference type="RefSeq" id="WP_012346240.1">
    <property type="nucleotide sequence ID" value="NC_010524.1"/>
</dbReference>
<dbReference type="InterPro" id="IPR012312">
    <property type="entry name" value="Hemerythrin-like"/>
</dbReference>
<name>B1Y4N9_LEPCP</name>
<dbReference type="PANTHER" id="PTHR39966">
    <property type="entry name" value="BLL2471 PROTEIN-RELATED"/>
    <property type="match status" value="1"/>
</dbReference>
<dbReference type="OrthoDB" id="8560984at2"/>
<organism evidence="2 3">
    <name type="scientific">Leptothrix cholodnii (strain ATCC 51168 / LMG 8142 / SP-6)</name>
    <name type="common">Leptothrix discophora (strain SP-6)</name>
    <dbReference type="NCBI Taxonomy" id="395495"/>
    <lineage>
        <taxon>Bacteria</taxon>
        <taxon>Pseudomonadati</taxon>
        <taxon>Pseudomonadota</taxon>
        <taxon>Betaproteobacteria</taxon>
        <taxon>Burkholderiales</taxon>
        <taxon>Sphaerotilaceae</taxon>
        <taxon>Leptothrix</taxon>
    </lineage>
</organism>
<dbReference type="STRING" id="395495.Lcho_1209"/>
<evidence type="ECO:0000259" key="1">
    <source>
        <dbReference type="Pfam" id="PF01814"/>
    </source>
</evidence>
<evidence type="ECO:0000313" key="3">
    <source>
        <dbReference type="Proteomes" id="UP000001693"/>
    </source>
</evidence>
<dbReference type="CDD" id="cd12108">
    <property type="entry name" value="Hr-like"/>
    <property type="match status" value="1"/>
</dbReference>
<proteinExistence type="predicted"/>
<dbReference type="eggNOG" id="COG3945">
    <property type="taxonomic scope" value="Bacteria"/>
</dbReference>
<evidence type="ECO:0000313" key="2">
    <source>
        <dbReference type="EMBL" id="ACB33478.1"/>
    </source>
</evidence>